<dbReference type="RefSeq" id="WP_091770057.1">
    <property type="nucleotide sequence ID" value="NZ_FNHG01000010.1"/>
</dbReference>
<gene>
    <name evidence="2" type="ORF">SAMN04488568_110102</name>
</gene>
<evidence type="ECO:0000313" key="2">
    <source>
        <dbReference type="EMBL" id="SDM39968.1"/>
    </source>
</evidence>
<dbReference type="Proteomes" id="UP000199759">
    <property type="component" value="Unassembled WGS sequence"/>
</dbReference>
<dbReference type="EMBL" id="FNHG01000010">
    <property type="protein sequence ID" value="SDM39968.1"/>
    <property type="molecule type" value="Genomic_DNA"/>
</dbReference>
<name>A0A1G9SWZ5_9PROT</name>
<dbReference type="Gene3D" id="3.40.50.300">
    <property type="entry name" value="P-loop containing nucleotide triphosphate hydrolases"/>
    <property type="match status" value="1"/>
</dbReference>
<evidence type="ECO:0000259" key="1">
    <source>
        <dbReference type="Pfam" id="PF00485"/>
    </source>
</evidence>
<keyword evidence="3" id="KW-1185">Reference proteome</keyword>
<evidence type="ECO:0000313" key="3">
    <source>
        <dbReference type="Proteomes" id="UP000199759"/>
    </source>
</evidence>
<protein>
    <submittedName>
        <fullName evidence="2">Uridine kinase</fullName>
    </submittedName>
</protein>
<feature type="domain" description="Phosphoribulokinase/uridine kinase" evidence="1">
    <location>
        <begin position="8"/>
        <end position="189"/>
    </location>
</feature>
<dbReference type="STRING" id="144026.SAMN04488568_110102"/>
<sequence length="213" mass="23622">MSRRPFLLAVVGGSASGKTRLAQALADHFASHDAYVIPEDDYYVDAGHQPGFVASEFNFDEPAAKDHALLASHLAALREGQPVEAPQYDFTTHCRCEQTVERLPAGVLIVEGLHLLASPELAAQFDLTIFVDACDTTRLARRIQRDVAERGRSEDFVKQQFDETVRPMHALHVEPQRETADLVVENMGAPDFKALARPVLDRIGLHQGDRRNV</sequence>
<dbReference type="OrthoDB" id="9777642at2"/>
<keyword evidence="2" id="KW-0808">Transferase</keyword>
<dbReference type="GO" id="GO:0005524">
    <property type="term" value="F:ATP binding"/>
    <property type="evidence" value="ECO:0007669"/>
    <property type="project" value="InterPro"/>
</dbReference>
<dbReference type="PRINTS" id="PR00988">
    <property type="entry name" value="URIDINKINASE"/>
</dbReference>
<dbReference type="NCBIfam" id="NF004018">
    <property type="entry name" value="PRK05480.1"/>
    <property type="match status" value="1"/>
</dbReference>
<accession>A0A1G9SWZ5</accession>
<keyword evidence="2" id="KW-0418">Kinase</keyword>
<dbReference type="GO" id="GO:0016301">
    <property type="term" value="F:kinase activity"/>
    <property type="evidence" value="ECO:0007669"/>
    <property type="project" value="UniProtKB-KW"/>
</dbReference>
<organism evidence="2 3">
    <name type="scientific">Maricaulis salignorans</name>
    <dbReference type="NCBI Taxonomy" id="144026"/>
    <lineage>
        <taxon>Bacteria</taxon>
        <taxon>Pseudomonadati</taxon>
        <taxon>Pseudomonadota</taxon>
        <taxon>Alphaproteobacteria</taxon>
        <taxon>Maricaulales</taxon>
        <taxon>Maricaulaceae</taxon>
        <taxon>Maricaulis</taxon>
    </lineage>
</organism>
<dbReference type="SUPFAM" id="SSF52540">
    <property type="entry name" value="P-loop containing nucleoside triphosphate hydrolases"/>
    <property type="match status" value="1"/>
</dbReference>
<dbReference type="Pfam" id="PF00485">
    <property type="entry name" value="PRK"/>
    <property type="match status" value="1"/>
</dbReference>
<dbReference type="AlphaFoldDB" id="A0A1G9SWZ5"/>
<dbReference type="PANTHER" id="PTHR10285">
    <property type="entry name" value="URIDINE KINASE"/>
    <property type="match status" value="1"/>
</dbReference>
<reference evidence="2 3" key="1">
    <citation type="submission" date="2016-10" db="EMBL/GenBank/DDBJ databases">
        <authorList>
            <person name="de Groot N.N."/>
        </authorList>
    </citation>
    <scope>NUCLEOTIDE SEQUENCE [LARGE SCALE GENOMIC DNA]</scope>
    <source>
        <strain evidence="2 3">DSM 16077</strain>
    </source>
</reference>
<proteinExistence type="predicted"/>
<dbReference type="InterPro" id="IPR027417">
    <property type="entry name" value="P-loop_NTPase"/>
</dbReference>
<dbReference type="InterPro" id="IPR006083">
    <property type="entry name" value="PRK/URK"/>
</dbReference>